<accession>A0A1B2DDX6</accession>
<dbReference type="GO" id="GO:0043565">
    <property type="term" value="F:sequence-specific DNA binding"/>
    <property type="evidence" value="ECO:0007669"/>
    <property type="project" value="InterPro"/>
</dbReference>
<evidence type="ECO:0000313" key="5">
    <source>
        <dbReference type="EMBL" id="ANY65921.1"/>
    </source>
</evidence>
<dbReference type="InterPro" id="IPR020449">
    <property type="entry name" value="Tscrpt_reg_AraC-type_HTH"/>
</dbReference>
<name>A0A1B2DDX6_9BACL</name>
<evidence type="ECO:0000256" key="1">
    <source>
        <dbReference type="ARBA" id="ARBA00023015"/>
    </source>
</evidence>
<evidence type="ECO:0000256" key="2">
    <source>
        <dbReference type="ARBA" id="ARBA00023125"/>
    </source>
</evidence>
<organism evidence="5">
    <name type="scientific">Paenibacillus sp. BIHB 4019</name>
    <dbReference type="NCBI Taxonomy" id="1870819"/>
    <lineage>
        <taxon>Bacteria</taxon>
        <taxon>Bacillati</taxon>
        <taxon>Bacillota</taxon>
        <taxon>Bacilli</taxon>
        <taxon>Bacillales</taxon>
        <taxon>Paenibacillaceae</taxon>
        <taxon>Paenibacillus</taxon>
    </lineage>
</organism>
<gene>
    <name evidence="5" type="ORF">BBD42_05145</name>
</gene>
<dbReference type="SMART" id="SM00342">
    <property type="entry name" value="HTH_ARAC"/>
    <property type="match status" value="1"/>
</dbReference>
<dbReference type="SUPFAM" id="SSF46689">
    <property type="entry name" value="Homeodomain-like"/>
    <property type="match status" value="1"/>
</dbReference>
<proteinExistence type="predicted"/>
<dbReference type="PRINTS" id="PR00032">
    <property type="entry name" value="HTHARAC"/>
</dbReference>
<keyword evidence="2" id="KW-0238">DNA-binding</keyword>
<keyword evidence="1" id="KW-0805">Transcription regulation</keyword>
<dbReference type="RefSeq" id="WP_099517296.1">
    <property type="nucleotide sequence ID" value="NZ_CP016808.1"/>
</dbReference>
<dbReference type="PROSITE" id="PS01124">
    <property type="entry name" value="HTH_ARAC_FAMILY_2"/>
    <property type="match status" value="1"/>
</dbReference>
<dbReference type="InterPro" id="IPR018062">
    <property type="entry name" value="HTH_AraC-typ_CS"/>
</dbReference>
<dbReference type="PROSITE" id="PS00041">
    <property type="entry name" value="HTH_ARAC_FAMILY_1"/>
    <property type="match status" value="1"/>
</dbReference>
<reference evidence="5" key="1">
    <citation type="submission" date="2016-08" db="EMBL/GenBank/DDBJ databases">
        <title>Complete Genome Seqeunce of Paenibacillus sp. BIHB 4019 from tea rhizoplane.</title>
        <authorList>
            <person name="Thakur R."/>
            <person name="Swarnkar M.K."/>
            <person name="Gulati A."/>
        </authorList>
    </citation>
    <scope>NUCLEOTIDE SEQUENCE [LARGE SCALE GENOMIC DNA]</scope>
    <source>
        <strain evidence="5">BIHB4019</strain>
    </source>
</reference>
<protein>
    <recommendedName>
        <fullName evidence="4">HTH araC/xylS-type domain-containing protein</fullName>
    </recommendedName>
</protein>
<dbReference type="PANTHER" id="PTHR47893">
    <property type="entry name" value="REGULATORY PROTEIN PCHR"/>
    <property type="match status" value="1"/>
</dbReference>
<evidence type="ECO:0000259" key="4">
    <source>
        <dbReference type="PROSITE" id="PS01124"/>
    </source>
</evidence>
<sequence length="332" mass="37983">MDSSLYEPFHSYSNGYLNMLRPSGAPDFDPTADYMKLPEQMGSGFLMRTKLRPGMELIVADCRLHSDQKLRFHSTIPAVELSFWLNGSSSIMMTGQQLYINSCSSQLSFNRQMDAQMQCQGGNPILACEIRLAEPLFMQLAESFGGASELDFKRLLSTKPMRLFQESMNIQDQLHARELLYCPYVPAMRKMFLEGKALELLASYMQRHLFEGGNAALRRTNRLDRTDLDSLHAAAELLVHRMDDPPALPELARLVGLSEFKLKYGFRELYDTTVFGYLREKRMERALLLLRLEKVSVYEAAIATGYSNPSHFAAVFREKFGINPGKWKMQRE</sequence>
<dbReference type="EMBL" id="CP016808">
    <property type="protein sequence ID" value="ANY65921.1"/>
    <property type="molecule type" value="Genomic_DNA"/>
</dbReference>
<dbReference type="InterPro" id="IPR018060">
    <property type="entry name" value="HTH_AraC"/>
</dbReference>
<dbReference type="GO" id="GO:0003700">
    <property type="term" value="F:DNA-binding transcription factor activity"/>
    <property type="evidence" value="ECO:0007669"/>
    <property type="project" value="InterPro"/>
</dbReference>
<dbReference type="PANTHER" id="PTHR47893:SF1">
    <property type="entry name" value="REGULATORY PROTEIN PCHR"/>
    <property type="match status" value="1"/>
</dbReference>
<dbReference type="InterPro" id="IPR009057">
    <property type="entry name" value="Homeodomain-like_sf"/>
</dbReference>
<dbReference type="AlphaFoldDB" id="A0A1B2DDX6"/>
<dbReference type="InterPro" id="IPR053142">
    <property type="entry name" value="PchR_regulatory_protein"/>
</dbReference>
<keyword evidence="3" id="KW-0804">Transcription</keyword>
<evidence type="ECO:0000256" key="3">
    <source>
        <dbReference type="ARBA" id="ARBA00023163"/>
    </source>
</evidence>
<feature type="domain" description="HTH araC/xylS-type" evidence="4">
    <location>
        <begin position="232"/>
        <end position="330"/>
    </location>
</feature>
<dbReference type="Pfam" id="PF12833">
    <property type="entry name" value="HTH_18"/>
    <property type="match status" value="1"/>
</dbReference>
<dbReference type="Gene3D" id="1.10.10.60">
    <property type="entry name" value="Homeodomain-like"/>
    <property type="match status" value="1"/>
</dbReference>